<gene>
    <name evidence="1" type="ORF">Amon02_000209400</name>
</gene>
<name>A0ACB5SWU9_AMBMO</name>
<proteinExistence type="predicted"/>
<sequence length="115" mass="12863">MKLIIGQYDQFGDLITQEYLDQFNANLNQSQYQSQPQHQSQSQDDDAEDNAEEQQPAALRIIKINGLKIEKGVMIWVNLESPRFNDSGSGGVMLSSNGHVLLSGVLTENLRVWVG</sequence>
<evidence type="ECO:0000313" key="1">
    <source>
        <dbReference type="EMBL" id="GME75269.1"/>
    </source>
</evidence>
<accession>A0ACB5SWU9</accession>
<comment type="caution">
    <text evidence="1">The sequence shown here is derived from an EMBL/GenBank/DDBJ whole genome shotgun (WGS) entry which is preliminary data.</text>
</comment>
<dbReference type="EMBL" id="BSXS01001156">
    <property type="protein sequence ID" value="GME75269.1"/>
    <property type="molecule type" value="Genomic_DNA"/>
</dbReference>
<evidence type="ECO:0000313" key="2">
    <source>
        <dbReference type="Proteomes" id="UP001165064"/>
    </source>
</evidence>
<reference evidence="1" key="1">
    <citation type="submission" date="2023-04" db="EMBL/GenBank/DDBJ databases">
        <title>Ambrosiozyma monospora NBRC 10751.</title>
        <authorList>
            <person name="Ichikawa N."/>
            <person name="Sato H."/>
            <person name="Tonouchi N."/>
        </authorList>
    </citation>
    <scope>NUCLEOTIDE SEQUENCE</scope>
    <source>
        <strain evidence="1">NBRC 10751</strain>
    </source>
</reference>
<keyword evidence="2" id="KW-1185">Reference proteome</keyword>
<dbReference type="Proteomes" id="UP001165064">
    <property type="component" value="Unassembled WGS sequence"/>
</dbReference>
<protein>
    <submittedName>
        <fullName evidence="1">Unnamed protein product</fullName>
    </submittedName>
</protein>
<organism evidence="1 2">
    <name type="scientific">Ambrosiozyma monospora</name>
    <name type="common">Yeast</name>
    <name type="synonym">Endomycopsis monosporus</name>
    <dbReference type="NCBI Taxonomy" id="43982"/>
    <lineage>
        <taxon>Eukaryota</taxon>
        <taxon>Fungi</taxon>
        <taxon>Dikarya</taxon>
        <taxon>Ascomycota</taxon>
        <taxon>Saccharomycotina</taxon>
        <taxon>Pichiomycetes</taxon>
        <taxon>Pichiales</taxon>
        <taxon>Pichiaceae</taxon>
        <taxon>Ambrosiozyma</taxon>
    </lineage>
</organism>